<feature type="region of interest" description="Disordered" evidence="10">
    <location>
        <begin position="465"/>
        <end position="534"/>
    </location>
</feature>
<dbReference type="EMBL" id="JTJS01000092">
    <property type="protein sequence ID" value="OBX06709.1"/>
    <property type="molecule type" value="Genomic_DNA"/>
</dbReference>
<dbReference type="InterPro" id="IPR017900">
    <property type="entry name" value="4Fe4S_Fe_S_CS"/>
</dbReference>
<feature type="compositionally biased region" description="Low complexity" evidence="10">
    <location>
        <begin position="824"/>
        <end position="851"/>
    </location>
</feature>
<comment type="caution">
    <text evidence="12">The sequence shown here is derived from an EMBL/GenBank/DDBJ whole genome shotgun (WGS) entry which is preliminary data.</text>
</comment>
<sequence length="866" mass="93311">MLDDVLTRIKQNRLWDFPGGIHPPEMKHQSNGTKLSTLKQPDTYYIPLKQHAGNAGQLLVKVGDYVLKGQPLTQGENYRTLPVHAPTSGTIIAIGDSASSHPSGLMETTITLQADGKDQWCERHPIEDFLTVPPEQLIKKIYQAGIAGLGGAVFPTASKISSAENKVKLLIINGAECEPYITCDDRLMRDRGHDIVEGIRILRYILRPEKVILAIEDNKPEAVAAMQQALDGANDIEIRVIPTKYPSGAAKQLIQVLTGLEVPNNGRSSQIGVLMNNVATAFAIKKAIINGEPLIQRVVTLTGDKIPQPKNVWVRIGTPIYHLLTQAGYQYDERFPVFMGGPMMGFILPNLNSPVTKVTNCLIAPDHFEYQPPPAERNCIRCSACSDHCPLKLMPQQLYWFARSEDHQKSKEYNLKDCIECGICAYVCPSNIPLIQYFRQEKAKIAELDLKAKLAEEAKQRFEAKQARMEREKQERDRRTQQAAEARRAEMAKQQGVDPVQAALERIRQKQAESNTPEKPTIRTITGANGEILPDNSDIMAARKARRLAKQAQTTQPEVAESATDSVTNDKQAAIAAAIARAKAKKAQQQAADAVAPQADNTANSETSATAETDPRKAAIAAAIARAKAKKAQQQAADAVAPQADNTANSETSATDETDPRKAAIAAAIARAKAKKAQQQAADAVALQTDNTANSETSATAETDPRKAAIAAAIARAKAKKTQQQVADAVAPQVDNTANSETSATAETDPRKAAIVAAIARAKAKKAQQQVADSVAPQTDSTANSETSATAETDPRKAAIAAAIARAKAKKAQQQVADSVTPQTDSTANSETSATAETDPRKAAIAAAIARAKAKKAEREGKQNNV</sequence>
<dbReference type="NCBIfam" id="NF003454">
    <property type="entry name" value="PRK05035.1"/>
    <property type="match status" value="1"/>
</dbReference>
<dbReference type="Pfam" id="PF12838">
    <property type="entry name" value="Fer4_7"/>
    <property type="match status" value="1"/>
</dbReference>
<feature type="compositionally biased region" description="Polar residues" evidence="10">
    <location>
        <begin position="645"/>
        <end position="655"/>
    </location>
</feature>
<feature type="region of interest" description="Disordered" evidence="10">
    <location>
        <begin position="726"/>
        <end position="749"/>
    </location>
</feature>
<feature type="domain" description="4Fe-4S ferredoxin-type" evidence="11">
    <location>
        <begin position="409"/>
        <end position="438"/>
    </location>
</feature>
<dbReference type="InterPro" id="IPR037225">
    <property type="entry name" value="Nuo51_FMN-bd_sf"/>
</dbReference>
<dbReference type="GO" id="GO:0051539">
    <property type="term" value="F:4 iron, 4 sulfur cluster binding"/>
    <property type="evidence" value="ECO:0007669"/>
    <property type="project" value="UniProtKB-KW"/>
</dbReference>
<dbReference type="InterPro" id="IPR026902">
    <property type="entry name" value="RnfC_N"/>
</dbReference>
<keyword evidence="6 9" id="KW-0249">Electron transport</keyword>
<dbReference type="PANTHER" id="PTHR43034">
    <property type="entry name" value="ION-TRANSLOCATING OXIDOREDUCTASE COMPLEX SUBUNIT C"/>
    <property type="match status" value="1"/>
</dbReference>
<dbReference type="HAMAP" id="MF_00461">
    <property type="entry name" value="RsxC_RnfC"/>
    <property type="match status" value="1"/>
</dbReference>
<comment type="function">
    <text evidence="9">Part of a membrane-bound complex that couples electron transfer with translocation of ions across the membrane.</text>
</comment>
<feature type="binding site" evidence="9">
    <location>
        <position position="421"/>
    </location>
    <ligand>
        <name>[4Fe-4S] cluster</name>
        <dbReference type="ChEBI" id="CHEBI:49883"/>
        <label>2</label>
    </ligand>
</feature>
<keyword evidence="9" id="KW-0472">Membrane</keyword>
<feature type="region of interest" description="Disordered" evidence="10">
    <location>
        <begin position="769"/>
        <end position="866"/>
    </location>
</feature>
<feature type="binding site" evidence="9">
    <location>
        <position position="424"/>
    </location>
    <ligand>
        <name>[4Fe-4S] cluster</name>
        <dbReference type="ChEBI" id="CHEBI:49883"/>
        <label>2</label>
    </ligand>
</feature>
<evidence type="ECO:0000256" key="3">
    <source>
        <dbReference type="ARBA" id="ARBA00022723"/>
    </source>
</evidence>
<evidence type="ECO:0000256" key="9">
    <source>
        <dbReference type="HAMAP-Rule" id="MF_00461"/>
    </source>
</evidence>
<evidence type="ECO:0000256" key="1">
    <source>
        <dbReference type="ARBA" id="ARBA00022448"/>
    </source>
</evidence>
<keyword evidence="4 9" id="KW-0677">Repeat</keyword>
<feature type="region of interest" description="Disordered" evidence="10">
    <location>
        <begin position="549"/>
        <end position="568"/>
    </location>
</feature>
<dbReference type="GO" id="GO:0005886">
    <property type="term" value="C:plasma membrane"/>
    <property type="evidence" value="ECO:0007669"/>
    <property type="project" value="UniProtKB-SubCell"/>
</dbReference>
<feature type="compositionally biased region" description="Basic and acidic residues" evidence="10">
    <location>
        <begin position="465"/>
        <end position="491"/>
    </location>
</feature>
<feature type="compositionally biased region" description="Basic and acidic residues" evidence="10">
    <location>
        <begin position="855"/>
        <end position="866"/>
    </location>
</feature>
<dbReference type="Pfam" id="PF01512">
    <property type="entry name" value="Complex1_51K"/>
    <property type="match status" value="1"/>
</dbReference>
<feature type="binding site" evidence="9">
    <location>
        <position position="428"/>
    </location>
    <ligand>
        <name>[4Fe-4S] cluster</name>
        <dbReference type="ChEBI" id="CHEBI:49883"/>
        <label>1</label>
    </ligand>
</feature>
<feature type="region of interest" description="Disordered" evidence="10">
    <location>
        <begin position="591"/>
        <end position="615"/>
    </location>
</feature>
<organism evidence="12 13">
    <name type="scientific">Gallibacterium genomosp. 3</name>
    <dbReference type="NCBI Taxonomy" id="505345"/>
    <lineage>
        <taxon>Bacteria</taxon>
        <taxon>Pseudomonadati</taxon>
        <taxon>Pseudomonadota</taxon>
        <taxon>Gammaproteobacteria</taxon>
        <taxon>Pasteurellales</taxon>
        <taxon>Pasteurellaceae</taxon>
        <taxon>Gallibacterium</taxon>
    </lineage>
</organism>
<evidence type="ECO:0000256" key="8">
    <source>
        <dbReference type="ARBA" id="ARBA00023014"/>
    </source>
</evidence>
<reference evidence="12 13" key="1">
    <citation type="submission" date="2014-11" db="EMBL/GenBank/DDBJ databases">
        <title>Pan-genome of Gallibacterium spp.</title>
        <authorList>
            <person name="Kudirkiene E."/>
            <person name="Bojesen A.M."/>
        </authorList>
    </citation>
    <scope>NUCLEOTIDE SEQUENCE [LARGE SCALE GENOMIC DNA]</scope>
    <source>
        <strain evidence="12 13">F298</strain>
    </source>
</reference>
<dbReference type="Pfam" id="PF13375">
    <property type="entry name" value="RnfC_N"/>
    <property type="match status" value="1"/>
</dbReference>
<accession>A0A1A7PXE7</accession>
<dbReference type="NCBIfam" id="TIGR01945">
    <property type="entry name" value="rnfC"/>
    <property type="match status" value="1"/>
</dbReference>
<comment type="similarity">
    <text evidence="9">Belongs to the 4Fe4S bacterial-type ferredoxin family. RnfC subfamily.</text>
</comment>
<dbReference type="InterPro" id="IPR011538">
    <property type="entry name" value="Nuo51_FMN-bd"/>
</dbReference>
<gene>
    <name evidence="9" type="primary">rnfC</name>
    <name evidence="12" type="ORF">QV07_08150</name>
</gene>
<dbReference type="EC" id="7.-.-.-" evidence="9"/>
<dbReference type="GO" id="GO:0022900">
    <property type="term" value="P:electron transport chain"/>
    <property type="evidence" value="ECO:0007669"/>
    <property type="project" value="UniProtKB-UniRule"/>
</dbReference>
<feature type="region of interest" description="Disordered" evidence="10">
    <location>
        <begin position="634"/>
        <end position="661"/>
    </location>
</feature>
<keyword evidence="9" id="KW-1003">Cell membrane</keyword>
<dbReference type="PROSITE" id="PS00198">
    <property type="entry name" value="4FE4S_FER_1"/>
    <property type="match status" value="1"/>
</dbReference>
<dbReference type="RefSeq" id="WP_065234973.1">
    <property type="nucleotide sequence ID" value="NZ_JTJS01000092.1"/>
</dbReference>
<dbReference type="Gene3D" id="3.40.50.11540">
    <property type="entry name" value="NADH-ubiquinone oxidoreductase 51kDa subunit"/>
    <property type="match status" value="1"/>
</dbReference>
<keyword evidence="3 9" id="KW-0479">Metal-binding</keyword>
<feature type="domain" description="4Fe-4S ferredoxin-type" evidence="11">
    <location>
        <begin position="370"/>
        <end position="399"/>
    </location>
</feature>
<dbReference type="GO" id="GO:0046872">
    <property type="term" value="F:metal ion binding"/>
    <property type="evidence" value="ECO:0007669"/>
    <property type="project" value="UniProtKB-KW"/>
</dbReference>
<dbReference type="Gene3D" id="3.30.70.20">
    <property type="match status" value="1"/>
</dbReference>
<feature type="compositionally biased region" description="Low complexity" evidence="10">
    <location>
        <begin position="634"/>
        <end position="644"/>
    </location>
</feature>
<dbReference type="InterPro" id="IPR010208">
    <property type="entry name" value="Ion_transpt_RnfC/RsxC"/>
</dbReference>
<dbReference type="GO" id="GO:0009055">
    <property type="term" value="F:electron transfer activity"/>
    <property type="evidence" value="ECO:0007669"/>
    <property type="project" value="InterPro"/>
</dbReference>
<feature type="binding site" evidence="9">
    <location>
        <position position="418"/>
    </location>
    <ligand>
        <name>[4Fe-4S] cluster</name>
        <dbReference type="ChEBI" id="CHEBI:49883"/>
        <label>2</label>
    </ligand>
</feature>
<evidence type="ECO:0000256" key="6">
    <source>
        <dbReference type="ARBA" id="ARBA00022982"/>
    </source>
</evidence>
<evidence type="ECO:0000256" key="2">
    <source>
        <dbReference type="ARBA" id="ARBA00022485"/>
    </source>
</evidence>
<protein>
    <recommendedName>
        <fullName evidence="9">Ion-translocating oxidoreductase complex subunit C</fullName>
        <ecNumber evidence="9">7.-.-.-</ecNumber>
    </recommendedName>
    <alternativeName>
        <fullName evidence="9">Rnf electron transport complex subunit C</fullName>
    </alternativeName>
</protein>
<feature type="binding site" evidence="9">
    <location>
        <position position="385"/>
    </location>
    <ligand>
        <name>[4Fe-4S] cluster</name>
        <dbReference type="ChEBI" id="CHEBI:49883"/>
        <label>1</label>
    </ligand>
</feature>
<keyword evidence="1 9" id="KW-0813">Transport</keyword>
<feature type="binding site" evidence="9">
    <location>
        <position position="379"/>
    </location>
    <ligand>
        <name>[4Fe-4S] cluster</name>
        <dbReference type="ChEBI" id="CHEBI:49883"/>
        <label>1</label>
    </ligand>
</feature>
<dbReference type="Proteomes" id="UP000243168">
    <property type="component" value="Unassembled WGS sequence"/>
</dbReference>
<keyword evidence="8 9" id="KW-0411">Iron-sulfur</keyword>
<proteinExistence type="inferred from homology"/>
<dbReference type="AlphaFoldDB" id="A0A1A7PXE7"/>
<feature type="compositionally biased region" description="Low complexity" evidence="10">
    <location>
        <begin position="779"/>
        <end position="806"/>
    </location>
</feature>
<dbReference type="PATRIC" id="fig|505345.8.peg.1650"/>
<comment type="subunit">
    <text evidence="9">The complex is composed of six subunits: RnfA, RnfB, RnfC, RnfD, RnfE and RnfG.</text>
</comment>
<evidence type="ECO:0000313" key="13">
    <source>
        <dbReference type="Proteomes" id="UP000243168"/>
    </source>
</evidence>
<evidence type="ECO:0000256" key="5">
    <source>
        <dbReference type="ARBA" id="ARBA00022967"/>
    </source>
</evidence>
<evidence type="ECO:0000256" key="7">
    <source>
        <dbReference type="ARBA" id="ARBA00023004"/>
    </source>
</evidence>
<feature type="compositionally biased region" description="Polar residues" evidence="10">
    <location>
        <begin position="813"/>
        <end position="823"/>
    </location>
</feature>
<dbReference type="SUPFAM" id="SSF142019">
    <property type="entry name" value="Nqo1 FMN-binding domain-like"/>
    <property type="match status" value="1"/>
</dbReference>
<dbReference type="PANTHER" id="PTHR43034:SF2">
    <property type="entry name" value="ION-TRANSLOCATING OXIDOREDUCTASE COMPLEX SUBUNIT C"/>
    <property type="match status" value="1"/>
</dbReference>
<dbReference type="SUPFAM" id="SSF46548">
    <property type="entry name" value="alpha-helical ferredoxin"/>
    <property type="match status" value="1"/>
</dbReference>
<feature type="binding site" evidence="9">
    <location>
        <position position="389"/>
    </location>
    <ligand>
        <name>[4Fe-4S] cluster</name>
        <dbReference type="ChEBI" id="CHEBI:49883"/>
        <label>2</label>
    </ligand>
</feature>
<keyword evidence="7 9" id="KW-0408">Iron</keyword>
<keyword evidence="5 9" id="KW-1278">Translocase</keyword>
<evidence type="ECO:0000256" key="4">
    <source>
        <dbReference type="ARBA" id="ARBA00022737"/>
    </source>
</evidence>
<comment type="subcellular location">
    <subcellularLocation>
        <location evidence="9">Cell inner membrane</location>
        <topology evidence="9">Peripheral membrane protein</topology>
    </subcellularLocation>
</comment>
<feature type="compositionally biased region" description="Polar residues" evidence="10">
    <location>
        <begin position="512"/>
        <end position="527"/>
    </location>
</feature>
<keyword evidence="9" id="KW-0997">Cell inner membrane</keyword>
<feature type="binding site" evidence="9">
    <location>
        <position position="382"/>
    </location>
    <ligand>
        <name>[4Fe-4S] cluster</name>
        <dbReference type="ChEBI" id="CHEBI:49883"/>
        <label>1</label>
    </ligand>
</feature>
<comment type="cofactor">
    <cofactor evidence="9">
        <name>[4Fe-4S] cluster</name>
        <dbReference type="ChEBI" id="CHEBI:49883"/>
    </cofactor>
    <text evidence="9">Binds 2 [4Fe-4S] clusters per subunit.</text>
</comment>
<dbReference type="InterPro" id="IPR017896">
    <property type="entry name" value="4Fe4S_Fe-S-bd"/>
</dbReference>
<evidence type="ECO:0000256" key="10">
    <source>
        <dbReference type="SAM" id="MobiDB-lite"/>
    </source>
</evidence>
<evidence type="ECO:0000259" key="11">
    <source>
        <dbReference type="PROSITE" id="PS51379"/>
    </source>
</evidence>
<dbReference type="PROSITE" id="PS51379">
    <property type="entry name" value="4FE4S_FER_2"/>
    <property type="match status" value="2"/>
</dbReference>
<keyword evidence="2 9" id="KW-0004">4Fe-4S</keyword>
<evidence type="ECO:0000313" key="12">
    <source>
        <dbReference type="EMBL" id="OBX06709.1"/>
    </source>
</evidence>
<name>A0A1A7PXE7_9PAST</name>